<dbReference type="InterPro" id="IPR020546">
    <property type="entry name" value="ATP_synth_F1_dsu/esu_N"/>
</dbReference>
<evidence type="ECO:0000256" key="11">
    <source>
        <dbReference type="RuleBase" id="RU003656"/>
    </source>
</evidence>
<gene>
    <name evidence="10" type="primary">atpC</name>
    <name evidence="14" type="ORF">A6A40_10325</name>
</gene>
<comment type="subunit">
    <text evidence="10 11">F-type ATPases have 2 components, CF(1) - the catalytic core - and CF(0) - the membrane proton channel. CF(1) has five subunits: alpha(3), beta(3), gamma(1), delta(1), epsilon(1). CF(0) has three main subunits: a, b and c.</text>
</comment>
<evidence type="ECO:0000313" key="15">
    <source>
        <dbReference type="Proteomes" id="UP000077405"/>
    </source>
</evidence>
<dbReference type="RefSeq" id="WP_063635332.1">
    <property type="nucleotide sequence ID" value="NZ_CP015285.1"/>
</dbReference>
<dbReference type="GO" id="GO:0005886">
    <property type="term" value="C:plasma membrane"/>
    <property type="evidence" value="ECO:0007669"/>
    <property type="project" value="UniProtKB-SubCell"/>
</dbReference>
<dbReference type="SUPFAM" id="SSF51344">
    <property type="entry name" value="Epsilon subunit of F1F0-ATP synthase N-terminal domain"/>
    <property type="match status" value="1"/>
</dbReference>
<keyword evidence="4 10" id="KW-0813">Transport</keyword>
<dbReference type="InterPro" id="IPR001469">
    <property type="entry name" value="ATP_synth_F1_dsu/esu"/>
</dbReference>
<comment type="subcellular location">
    <subcellularLocation>
        <location evidence="10">Cell membrane</location>
        <topology evidence="10">Peripheral membrane protein</topology>
    </subcellularLocation>
    <subcellularLocation>
        <location evidence="2">Endomembrane system</location>
        <topology evidence="2">Peripheral membrane protein</topology>
    </subcellularLocation>
</comment>
<comment type="function">
    <text evidence="1 10">Produces ATP from ADP in the presence of a proton gradient across the membrane.</text>
</comment>
<evidence type="ECO:0000256" key="1">
    <source>
        <dbReference type="ARBA" id="ARBA00003543"/>
    </source>
</evidence>
<dbReference type="AlphaFoldDB" id="A0A160JH09"/>
<evidence type="ECO:0000259" key="13">
    <source>
        <dbReference type="Pfam" id="PF02823"/>
    </source>
</evidence>
<name>A0A160JH09_9PROT</name>
<dbReference type="GO" id="GO:0012505">
    <property type="term" value="C:endomembrane system"/>
    <property type="evidence" value="ECO:0007669"/>
    <property type="project" value="UniProtKB-SubCell"/>
</dbReference>
<dbReference type="EMBL" id="CP015285">
    <property type="protein sequence ID" value="ANC92266.1"/>
    <property type="molecule type" value="Genomic_DNA"/>
</dbReference>
<dbReference type="InterPro" id="IPR036771">
    <property type="entry name" value="ATPsynth_dsu/esu_N"/>
</dbReference>
<evidence type="ECO:0000256" key="12">
    <source>
        <dbReference type="SAM" id="Coils"/>
    </source>
</evidence>
<proteinExistence type="inferred from homology"/>
<dbReference type="PANTHER" id="PTHR13822:SF10">
    <property type="entry name" value="ATP SYNTHASE EPSILON CHAIN, CHLOROPLASTIC"/>
    <property type="match status" value="1"/>
</dbReference>
<keyword evidence="8 10" id="KW-0139">CF(1)</keyword>
<comment type="similarity">
    <text evidence="3 10 11">Belongs to the ATPase epsilon chain family.</text>
</comment>
<keyword evidence="9 10" id="KW-0066">ATP synthesis</keyword>
<accession>A0A160JH09</accession>
<dbReference type="GO" id="GO:0046933">
    <property type="term" value="F:proton-transporting ATP synthase activity, rotational mechanism"/>
    <property type="evidence" value="ECO:0007669"/>
    <property type="project" value="UniProtKB-UniRule"/>
</dbReference>
<keyword evidence="5 10" id="KW-0375">Hydrogen ion transport</keyword>
<evidence type="ECO:0000256" key="3">
    <source>
        <dbReference type="ARBA" id="ARBA00005712"/>
    </source>
</evidence>
<evidence type="ECO:0000313" key="14">
    <source>
        <dbReference type="EMBL" id="ANC92266.1"/>
    </source>
</evidence>
<feature type="coiled-coil region" evidence="12">
    <location>
        <begin position="92"/>
        <end position="119"/>
    </location>
</feature>
<reference evidence="14 15" key="1">
    <citation type="journal article" date="2013" name="Int. J. Syst. Evol. Microbiol.">
        <title>Azospirillum humicireducens sp. nov., a nitrogen-fixing bacterium isolated from a microbial fuel cell.</title>
        <authorList>
            <person name="Zhou S."/>
            <person name="Han L."/>
            <person name="Wang Y."/>
            <person name="Yang G."/>
            <person name="Zhuang L."/>
            <person name="Hu P."/>
        </authorList>
    </citation>
    <scope>NUCLEOTIDE SEQUENCE [LARGE SCALE GENOMIC DNA]</scope>
    <source>
        <strain evidence="14 15">SgZ-5</strain>
    </source>
</reference>
<evidence type="ECO:0000256" key="5">
    <source>
        <dbReference type="ARBA" id="ARBA00022781"/>
    </source>
</evidence>
<keyword evidence="10" id="KW-1003">Cell membrane</keyword>
<dbReference type="NCBIfam" id="NF001851">
    <property type="entry name" value="PRK00571.2-4"/>
    <property type="match status" value="1"/>
</dbReference>
<dbReference type="KEGG" id="ahu:A6A40_10325"/>
<feature type="domain" description="ATP synthase F1 complex delta/epsilon subunit N-terminal" evidence="13">
    <location>
        <begin position="6"/>
        <end position="84"/>
    </location>
</feature>
<dbReference type="HAMAP" id="MF_00530">
    <property type="entry name" value="ATP_synth_epsil_bac"/>
    <property type="match status" value="1"/>
</dbReference>
<evidence type="ECO:0000256" key="6">
    <source>
        <dbReference type="ARBA" id="ARBA00023065"/>
    </source>
</evidence>
<dbReference type="GO" id="GO:0005524">
    <property type="term" value="F:ATP binding"/>
    <property type="evidence" value="ECO:0007669"/>
    <property type="project" value="UniProtKB-UniRule"/>
</dbReference>
<evidence type="ECO:0000256" key="4">
    <source>
        <dbReference type="ARBA" id="ARBA00022448"/>
    </source>
</evidence>
<dbReference type="CDD" id="cd12152">
    <property type="entry name" value="F1-ATPase_delta"/>
    <property type="match status" value="1"/>
</dbReference>
<keyword evidence="6 10" id="KW-0406">Ion transport</keyword>
<dbReference type="STRING" id="1226968.A6A40_10325"/>
<sequence>MADKVEFELVSPEKLLKSQPVDMVVVPGSEGDFGVLAGHSPMISTVRPGVIDVYEGDRIVDRVFVAGGFAEVTEARCTVLAEEAVALTDLDRAAVEKQIKDLSEDLDDSKSDAERAVAESKLAVARAKLDALSQSSAH</sequence>
<dbReference type="Pfam" id="PF02823">
    <property type="entry name" value="ATP-synt_DE_N"/>
    <property type="match status" value="1"/>
</dbReference>
<dbReference type="GO" id="GO:0045259">
    <property type="term" value="C:proton-transporting ATP synthase complex"/>
    <property type="evidence" value="ECO:0007669"/>
    <property type="project" value="UniProtKB-KW"/>
</dbReference>
<keyword evidence="12" id="KW-0175">Coiled coil</keyword>
<evidence type="ECO:0000256" key="10">
    <source>
        <dbReference type="HAMAP-Rule" id="MF_00530"/>
    </source>
</evidence>
<protein>
    <recommendedName>
        <fullName evidence="10">ATP synthase epsilon chain</fullName>
    </recommendedName>
    <alternativeName>
        <fullName evidence="10">ATP synthase F1 sector epsilon subunit</fullName>
    </alternativeName>
    <alternativeName>
        <fullName evidence="10">F-ATPase epsilon subunit</fullName>
    </alternativeName>
</protein>
<dbReference type="Proteomes" id="UP000077405">
    <property type="component" value="Chromosome"/>
</dbReference>
<dbReference type="NCBIfam" id="TIGR01216">
    <property type="entry name" value="ATP_synt_epsi"/>
    <property type="match status" value="1"/>
</dbReference>
<dbReference type="PANTHER" id="PTHR13822">
    <property type="entry name" value="ATP SYNTHASE DELTA/EPSILON CHAIN"/>
    <property type="match status" value="1"/>
</dbReference>
<dbReference type="OrthoDB" id="9799969at2"/>
<dbReference type="Gene3D" id="2.60.15.10">
    <property type="entry name" value="F0F1 ATP synthase delta/epsilon subunit, N-terminal"/>
    <property type="match status" value="1"/>
</dbReference>
<organism evidence="14 15">
    <name type="scientific">Azospirillum humicireducens</name>
    <dbReference type="NCBI Taxonomy" id="1226968"/>
    <lineage>
        <taxon>Bacteria</taxon>
        <taxon>Pseudomonadati</taxon>
        <taxon>Pseudomonadota</taxon>
        <taxon>Alphaproteobacteria</taxon>
        <taxon>Rhodospirillales</taxon>
        <taxon>Azospirillaceae</taxon>
        <taxon>Azospirillum</taxon>
    </lineage>
</organism>
<evidence type="ECO:0000256" key="7">
    <source>
        <dbReference type="ARBA" id="ARBA00023136"/>
    </source>
</evidence>
<keyword evidence="15" id="KW-1185">Reference proteome</keyword>
<keyword evidence="7 10" id="KW-0472">Membrane</keyword>
<evidence type="ECO:0000256" key="9">
    <source>
        <dbReference type="ARBA" id="ARBA00023310"/>
    </source>
</evidence>
<evidence type="ECO:0000256" key="2">
    <source>
        <dbReference type="ARBA" id="ARBA00004184"/>
    </source>
</evidence>
<evidence type="ECO:0000256" key="8">
    <source>
        <dbReference type="ARBA" id="ARBA00023196"/>
    </source>
</evidence>